<evidence type="ECO:0000313" key="2">
    <source>
        <dbReference type="EMBL" id="CAF1640773.1"/>
    </source>
</evidence>
<comment type="caution">
    <text evidence="2">The sequence shown here is derived from an EMBL/GenBank/DDBJ whole genome shotgun (WGS) entry which is preliminary data.</text>
</comment>
<keyword evidence="1" id="KW-1133">Transmembrane helix</keyword>
<keyword evidence="1" id="KW-0812">Transmembrane</keyword>
<dbReference type="AlphaFoldDB" id="A0A816DTC2"/>
<reference evidence="2" key="1">
    <citation type="submission" date="2021-02" db="EMBL/GenBank/DDBJ databases">
        <authorList>
            <person name="Nowell W R."/>
        </authorList>
    </citation>
    <scope>NUCLEOTIDE SEQUENCE</scope>
</reference>
<accession>A0A816DTC2</accession>
<evidence type="ECO:0000256" key="1">
    <source>
        <dbReference type="SAM" id="Phobius"/>
    </source>
</evidence>
<feature type="transmembrane region" description="Helical" evidence="1">
    <location>
        <begin position="388"/>
        <end position="406"/>
    </location>
</feature>
<organism evidence="2 3">
    <name type="scientific">Adineta ricciae</name>
    <name type="common">Rotifer</name>
    <dbReference type="NCBI Taxonomy" id="249248"/>
    <lineage>
        <taxon>Eukaryota</taxon>
        <taxon>Metazoa</taxon>
        <taxon>Spiralia</taxon>
        <taxon>Gnathifera</taxon>
        <taxon>Rotifera</taxon>
        <taxon>Eurotatoria</taxon>
        <taxon>Bdelloidea</taxon>
        <taxon>Adinetida</taxon>
        <taxon>Adinetidae</taxon>
        <taxon>Adineta</taxon>
    </lineage>
</organism>
<feature type="transmembrane region" description="Helical" evidence="1">
    <location>
        <begin position="301"/>
        <end position="319"/>
    </location>
</feature>
<protein>
    <submittedName>
        <fullName evidence="2">Uncharacterized protein</fullName>
    </submittedName>
</protein>
<sequence length="775" mass="89323">MNVTFVLHQVCFSDLVSSEWISYMRLFDSTSANFTSYKREGTLDFRVMGISYFQFLSTFCSMVQTNIADAQHVFTTTQFINDRVLSRSDFHQKTQSILDSFIEAARDNFVQTIDWIDIAFIAGQFFNGANIIFKMNLDIYDQLNIRFGTYPIHSTFSATGASSSIICSCADVFRNCLLIPLLFTNASYFGAFPLTYLFRVIKAGCVPLTGFFKSQIGWWYNSTYLKDIQETYSLAIQSQRPPNIKPLNASIPSRFGDVKTEDLLLELFSEAAVSNNSHFDQFYYECAPKSCSYTNVQRRNALASLLLLIAICGGLNAILRIPVLLSGKLLFYCIDWWKERHQRRAISSRDYLIYFLTNTYHSVKTMNLFKSEITDEATIHRQRMYTRIYLVLYITTISVILFYTTVVERSTSNTYAVSSIGDYNELVRNLRTNDLSCPCTRISIPYGEFINELRVNTFHEACATDTIRSIFFSRTPVEVDSSENRRHFFILRRFFLDSFKLLCTLAQKSVANSINVFLTSTMLTNQLQPSTEFTSEINNTITQFQKRITITFAQTLDLIRMSAQGNSLLSMFLLNWNVKSIGNSRVNNVSFLYAPIFIDDKNQNATCSCATVSTCTEPLESYLNGELFIVPGLKLGCHILETVLLSSFSCFYSPICIKKFRQAVIRFDLGNEDIRLHESLTRFNVNDTLERIAYEMFIESWKSNESYEDYFRSCSPNYCIHTQYYLFDATEILTTFLSVFAGISTGLRLFVPYMVRIFERIQHRLCRTHCDELNR</sequence>
<feature type="transmembrane region" description="Helical" evidence="1">
    <location>
        <begin position="732"/>
        <end position="755"/>
    </location>
</feature>
<dbReference type="EMBL" id="CAJNOR010009068">
    <property type="protein sequence ID" value="CAF1640773.1"/>
    <property type="molecule type" value="Genomic_DNA"/>
</dbReference>
<proteinExistence type="predicted"/>
<evidence type="ECO:0000313" key="3">
    <source>
        <dbReference type="Proteomes" id="UP000663828"/>
    </source>
</evidence>
<dbReference type="Proteomes" id="UP000663828">
    <property type="component" value="Unassembled WGS sequence"/>
</dbReference>
<keyword evidence="1" id="KW-0472">Membrane</keyword>
<name>A0A816DTC2_ADIRI</name>
<gene>
    <name evidence="2" type="ORF">XAT740_LOCUS53275</name>
</gene>
<keyword evidence="3" id="KW-1185">Reference proteome</keyword>